<dbReference type="InterPro" id="IPR051428">
    <property type="entry name" value="Sphingo_Act-Surfact_Prot"/>
</dbReference>
<dbReference type="Gene3D" id="1.10.225.10">
    <property type="entry name" value="Saposin-like"/>
    <property type="match status" value="1"/>
</dbReference>
<dbReference type="SUPFAM" id="SSF47862">
    <property type="entry name" value="Saposin"/>
    <property type="match status" value="1"/>
</dbReference>
<proteinExistence type="predicted"/>
<feature type="domain" description="Saposin B type region 2" evidence="1">
    <location>
        <begin position="20"/>
        <end position="44"/>
    </location>
</feature>
<gene>
    <name evidence="2" type="ORF">RGQ29_025410</name>
</gene>
<dbReference type="EMBL" id="JAXUIC010000007">
    <property type="protein sequence ID" value="KAK4582228.1"/>
    <property type="molecule type" value="Genomic_DNA"/>
</dbReference>
<evidence type="ECO:0000259" key="1">
    <source>
        <dbReference type="Pfam" id="PF03489"/>
    </source>
</evidence>
<sequence length="55" mass="6360">MLEIIELLLKACNSMENYVKKCKKMVFEYGPLILANAEKFLESTYVSHFMPAICL</sequence>
<name>A0AAN7EYC1_QUERU</name>
<accession>A0AAN7EYC1</accession>
<comment type="caution">
    <text evidence="2">The sequence shown here is derived from an EMBL/GenBank/DDBJ whole genome shotgun (WGS) entry which is preliminary data.</text>
</comment>
<dbReference type="PANTHER" id="PTHR11480">
    <property type="entry name" value="SAPOSIN-RELATED"/>
    <property type="match status" value="1"/>
</dbReference>
<reference evidence="2 3" key="1">
    <citation type="journal article" date="2023" name="G3 (Bethesda)">
        <title>A haplotype-resolved chromosome-scale genome for Quercus rubra L. provides insights into the genetics of adaptive traits for red oak species.</title>
        <authorList>
            <person name="Kapoor B."/>
            <person name="Jenkins J."/>
            <person name="Schmutz J."/>
            <person name="Zhebentyayeva T."/>
            <person name="Kuelheim C."/>
            <person name="Coggeshall M."/>
            <person name="Heim C."/>
            <person name="Lasky J.R."/>
            <person name="Leites L."/>
            <person name="Islam-Faridi N."/>
            <person name="Romero-Severson J."/>
            <person name="DeLeo V.L."/>
            <person name="Lucas S.M."/>
            <person name="Lazic D."/>
            <person name="Gailing O."/>
            <person name="Carlson J."/>
            <person name="Staton M."/>
        </authorList>
    </citation>
    <scope>NUCLEOTIDE SEQUENCE [LARGE SCALE GENOMIC DNA]</scope>
    <source>
        <strain evidence="2">Pseudo-F2</strain>
    </source>
</reference>
<keyword evidence="3" id="KW-1185">Reference proteome</keyword>
<protein>
    <recommendedName>
        <fullName evidence="1">Saposin B type region 2 domain-containing protein</fullName>
    </recommendedName>
</protein>
<dbReference type="InterPro" id="IPR008138">
    <property type="entry name" value="SapB_2"/>
</dbReference>
<dbReference type="InterPro" id="IPR011001">
    <property type="entry name" value="Saposin-like"/>
</dbReference>
<dbReference type="AlphaFoldDB" id="A0AAN7EYC1"/>
<evidence type="ECO:0000313" key="2">
    <source>
        <dbReference type="EMBL" id="KAK4582228.1"/>
    </source>
</evidence>
<dbReference type="PANTHER" id="PTHR11480:SF3">
    <property type="entry name" value="BCDNA.GH08312"/>
    <property type="match status" value="1"/>
</dbReference>
<dbReference type="Pfam" id="PF03489">
    <property type="entry name" value="SapB_2"/>
    <property type="match status" value="1"/>
</dbReference>
<organism evidence="2 3">
    <name type="scientific">Quercus rubra</name>
    <name type="common">Northern red oak</name>
    <name type="synonym">Quercus borealis</name>
    <dbReference type="NCBI Taxonomy" id="3512"/>
    <lineage>
        <taxon>Eukaryota</taxon>
        <taxon>Viridiplantae</taxon>
        <taxon>Streptophyta</taxon>
        <taxon>Embryophyta</taxon>
        <taxon>Tracheophyta</taxon>
        <taxon>Spermatophyta</taxon>
        <taxon>Magnoliopsida</taxon>
        <taxon>eudicotyledons</taxon>
        <taxon>Gunneridae</taxon>
        <taxon>Pentapetalae</taxon>
        <taxon>rosids</taxon>
        <taxon>fabids</taxon>
        <taxon>Fagales</taxon>
        <taxon>Fagaceae</taxon>
        <taxon>Quercus</taxon>
    </lineage>
</organism>
<dbReference type="Proteomes" id="UP001324115">
    <property type="component" value="Unassembled WGS sequence"/>
</dbReference>
<evidence type="ECO:0000313" key="3">
    <source>
        <dbReference type="Proteomes" id="UP001324115"/>
    </source>
</evidence>